<organism evidence="1 2">
    <name type="scientific">Protea cynaroides</name>
    <dbReference type="NCBI Taxonomy" id="273540"/>
    <lineage>
        <taxon>Eukaryota</taxon>
        <taxon>Viridiplantae</taxon>
        <taxon>Streptophyta</taxon>
        <taxon>Embryophyta</taxon>
        <taxon>Tracheophyta</taxon>
        <taxon>Spermatophyta</taxon>
        <taxon>Magnoliopsida</taxon>
        <taxon>Proteales</taxon>
        <taxon>Proteaceae</taxon>
        <taxon>Protea</taxon>
    </lineage>
</organism>
<comment type="caution">
    <text evidence="1">The sequence shown here is derived from an EMBL/GenBank/DDBJ whole genome shotgun (WGS) entry which is preliminary data.</text>
</comment>
<evidence type="ECO:0000313" key="1">
    <source>
        <dbReference type="EMBL" id="KAJ4959845.1"/>
    </source>
</evidence>
<accession>A0A9Q0H848</accession>
<evidence type="ECO:0000313" key="2">
    <source>
        <dbReference type="Proteomes" id="UP001141806"/>
    </source>
</evidence>
<gene>
    <name evidence="1" type="ORF">NE237_019755</name>
</gene>
<reference evidence="1" key="1">
    <citation type="journal article" date="2023" name="Plant J.">
        <title>The genome of the king protea, Protea cynaroides.</title>
        <authorList>
            <person name="Chang J."/>
            <person name="Duong T.A."/>
            <person name="Schoeman C."/>
            <person name="Ma X."/>
            <person name="Roodt D."/>
            <person name="Barker N."/>
            <person name="Li Z."/>
            <person name="Van de Peer Y."/>
            <person name="Mizrachi E."/>
        </authorList>
    </citation>
    <scope>NUCLEOTIDE SEQUENCE</scope>
    <source>
        <tissue evidence="1">Young leaves</tissue>
    </source>
</reference>
<sequence>MRNVNVQGHTGSNHKGRTKFVPEEQVHVTTKPVGVWEEVEEEIELEDDIESGNEEGEIVRISIGENAQMSMDSVEVEEDKVIEDPPVNWVDVSNAQDVDCILSTGTEKTIPIHTVTSSPRGSAMIGEYGRMELEFDDISTVDRLLSDKGGAYTTVEKQHPGRLCRGGKK</sequence>
<name>A0A9Q0H848_9MAGN</name>
<proteinExistence type="predicted"/>
<dbReference type="Proteomes" id="UP001141806">
    <property type="component" value="Unassembled WGS sequence"/>
</dbReference>
<protein>
    <submittedName>
        <fullName evidence="1">Uncharacterized protein</fullName>
    </submittedName>
</protein>
<keyword evidence="2" id="KW-1185">Reference proteome</keyword>
<dbReference type="EMBL" id="JAMYWD010000009">
    <property type="protein sequence ID" value="KAJ4959845.1"/>
    <property type="molecule type" value="Genomic_DNA"/>
</dbReference>
<dbReference type="AlphaFoldDB" id="A0A9Q0H848"/>